<name>A0A516Q4P9_9ACTN</name>
<gene>
    <name evidence="3" type="ORF">FOE78_23160</name>
</gene>
<accession>A0A516Q4P9</accession>
<proteinExistence type="predicted"/>
<dbReference type="InterPro" id="IPR038157">
    <property type="entry name" value="FeoA_core_dom"/>
</dbReference>
<dbReference type="AlphaFoldDB" id="A0A516Q4P9"/>
<dbReference type="OrthoDB" id="3260514at2"/>
<dbReference type="PANTHER" id="PTHR42954">
    <property type="entry name" value="FE(2+) TRANSPORT PROTEIN A"/>
    <property type="match status" value="1"/>
</dbReference>
<dbReference type="SUPFAM" id="SSF50037">
    <property type="entry name" value="C-terminal domain of transcriptional repressors"/>
    <property type="match status" value="1"/>
</dbReference>
<evidence type="ECO:0000259" key="2">
    <source>
        <dbReference type="SMART" id="SM00899"/>
    </source>
</evidence>
<protein>
    <submittedName>
        <fullName evidence="3">Ferrous iron transport protein A</fullName>
    </submittedName>
</protein>
<feature type="domain" description="Ferrous iron transporter FeoA-like" evidence="2">
    <location>
        <begin position="24"/>
        <end position="98"/>
    </location>
</feature>
<evidence type="ECO:0000313" key="4">
    <source>
        <dbReference type="Proteomes" id="UP000319263"/>
    </source>
</evidence>
<dbReference type="Pfam" id="PF04023">
    <property type="entry name" value="FeoA"/>
    <property type="match status" value="1"/>
</dbReference>
<dbReference type="SMART" id="SM00899">
    <property type="entry name" value="FeoA"/>
    <property type="match status" value="1"/>
</dbReference>
<dbReference type="PANTHER" id="PTHR42954:SF2">
    <property type="entry name" value="FE(2+) TRANSPORT PROTEIN A"/>
    <property type="match status" value="1"/>
</dbReference>
<dbReference type="RefSeq" id="WP_143988356.1">
    <property type="nucleotide sequence ID" value="NZ_CP041692.1"/>
</dbReference>
<sequence length="106" mass="11377">MSLAFLGSRVRRDATPRDDPAAVGSLAELPPGTTRRITGYADDLDTLTARRLRDLGFAPGGDVSVLRRAPLGDPVVYRVADTEIALRRAQTAHILVRPIPSAESAE</sequence>
<keyword evidence="1" id="KW-0408">Iron</keyword>
<organism evidence="3 4">
    <name type="scientific">Microlunatus elymi</name>
    <dbReference type="NCBI Taxonomy" id="2596828"/>
    <lineage>
        <taxon>Bacteria</taxon>
        <taxon>Bacillati</taxon>
        <taxon>Actinomycetota</taxon>
        <taxon>Actinomycetes</taxon>
        <taxon>Propionibacteriales</taxon>
        <taxon>Propionibacteriaceae</taxon>
        <taxon>Microlunatus</taxon>
    </lineage>
</organism>
<reference evidence="3 4" key="1">
    <citation type="submission" date="2019-07" db="EMBL/GenBank/DDBJ databases">
        <title>Microlunatus dokdonensis sp. nov. isolated from the rhizospheric soil of the wild plant Elymus tsukushiensis.</title>
        <authorList>
            <person name="Ghim S.-Y."/>
            <person name="Hwang Y.-J."/>
            <person name="Son J.-S."/>
            <person name="Shin J.-H."/>
        </authorList>
    </citation>
    <scope>NUCLEOTIDE SEQUENCE [LARGE SCALE GENOMIC DNA]</scope>
    <source>
        <strain evidence="3 4">KUDC0627</strain>
    </source>
</reference>
<dbReference type="KEGG" id="mik:FOE78_23160"/>
<dbReference type="InterPro" id="IPR007167">
    <property type="entry name" value="Fe-transptr_FeoA-like"/>
</dbReference>
<dbReference type="GO" id="GO:0046914">
    <property type="term" value="F:transition metal ion binding"/>
    <property type="evidence" value="ECO:0007669"/>
    <property type="project" value="InterPro"/>
</dbReference>
<dbReference type="EMBL" id="CP041692">
    <property type="protein sequence ID" value="QDP98417.1"/>
    <property type="molecule type" value="Genomic_DNA"/>
</dbReference>
<dbReference type="InterPro" id="IPR052713">
    <property type="entry name" value="FeoA"/>
</dbReference>
<keyword evidence="4" id="KW-1185">Reference proteome</keyword>
<dbReference type="Gene3D" id="2.30.30.90">
    <property type="match status" value="1"/>
</dbReference>
<evidence type="ECO:0000313" key="3">
    <source>
        <dbReference type="EMBL" id="QDP98417.1"/>
    </source>
</evidence>
<evidence type="ECO:0000256" key="1">
    <source>
        <dbReference type="ARBA" id="ARBA00023004"/>
    </source>
</evidence>
<dbReference type="InterPro" id="IPR008988">
    <property type="entry name" value="Transcriptional_repressor_C"/>
</dbReference>
<dbReference type="Proteomes" id="UP000319263">
    <property type="component" value="Chromosome"/>
</dbReference>